<evidence type="ECO:0000259" key="1">
    <source>
        <dbReference type="Pfam" id="PF00534"/>
    </source>
</evidence>
<feature type="domain" description="Glycosyl transferase family 1" evidence="1">
    <location>
        <begin position="201"/>
        <end position="335"/>
    </location>
</feature>
<evidence type="ECO:0000313" key="2">
    <source>
        <dbReference type="EMBL" id="RCK22901.1"/>
    </source>
</evidence>
<dbReference type="InterPro" id="IPR001296">
    <property type="entry name" value="Glyco_trans_1"/>
</dbReference>
<dbReference type="PANTHER" id="PTHR45947:SF3">
    <property type="entry name" value="SULFOQUINOVOSYL TRANSFERASE SQD2"/>
    <property type="match status" value="1"/>
</dbReference>
<reference evidence="2 3" key="1">
    <citation type="submission" date="2014-07" db="EMBL/GenBank/DDBJ databases">
        <title>Draft genome sequence of Thalassospira profundimaris R8-17.</title>
        <authorList>
            <person name="Lai Q."/>
            <person name="Shao Z."/>
        </authorList>
    </citation>
    <scope>NUCLEOTIDE SEQUENCE [LARGE SCALE GENOMIC DNA]</scope>
    <source>
        <strain evidence="2 3">R8-17</strain>
    </source>
</reference>
<dbReference type="InterPro" id="IPR050194">
    <property type="entry name" value="Glycosyltransferase_grp1"/>
</dbReference>
<name>A0A367VEL1_9PROT</name>
<dbReference type="PANTHER" id="PTHR45947">
    <property type="entry name" value="SULFOQUINOVOSYL TRANSFERASE SQD2"/>
    <property type="match status" value="1"/>
</dbReference>
<sequence length="384" mass="41427">MQVAFYAPLKPIDHPVPSGDRLIARMLCDALQSAGMNVNVAVRLRSRVADGNAFRQARMAEVGTNLAARLLRQYHSGFRPKPDVWFTYHLYYKAPDWIGPIVADALGIPYVVAEASFAPKRATGLWAQSHVAVKTALQQADAVFSLNRADMACLEQVCPSSRLHFLHPFNRVDDWTVTERPEINRDCIRLVTTAMMRDGDKLKSYEALAKALGKLLGEGIDNWHLTVIGDGPARQTVEHLFDDASIGQNAVSFMGLTTPQQTRDILGKSDLFVWPAINEAFGMALLEAQASGLPVLAGDAGGVSGIVSGGVTGWLVPVGDVNAFADRLSRCIKDDAPVLRTIGHAGASKAKQLHTVEAAADLLSATITQVVSNYGNQQDGQSSA</sequence>
<proteinExistence type="predicted"/>
<comment type="caution">
    <text evidence="2">The sequence shown here is derived from an EMBL/GenBank/DDBJ whole genome shotgun (WGS) entry which is preliminary data.</text>
</comment>
<dbReference type="Pfam" id="PF00534">
    <property type="entry name" value="Glycos_transf_1"/>
    <property type="match status" value="1"/>
</dbReference>
<dbReference type="EMBL" id="JPWB01000003">
    <property type="protein sequence ID" value="RCK22901.1"/>
    <property type="molecule type" value="Genomic_DNA"/>
</dbReference>
<dbReference type="RefSeq" id="WP_062955201.1">
    <property type="nucleotide sequence ID" value="NZ_JPWB01000003.1"/>
</dbReference>
<dbReference type="Gene3D" id="3.40.50.2000">
    <property type="entry name" value="Glycogen Phosphorylase B"/>
    <property type="match status" value="2"/>
</dbReference>
<dbReference type="AlphaFoldDB" id="A0A367VEL1"/>
<organism evidence="2 3">
    <name type="scientific">Thalassospira profundimaris</name>
    <dbReference type="NCBI Taxonomy" id="502049"/>
    <lineage>
        <taxon>Bacteria</taxon>
        <taxon>Pseudomonadati</taxon>
        <taxon>Pseudomonadota</taxon>
        <taxon>Alphaproteobacteria</taxon>
        <taxon>Rhodospirillales</taxon>
        <taxon>Thalassospiraceae</taxon>
        <taxon>Thalassospira</taxon>
    </lineage>
</organism>
<dbReference type="SUPFAM" id="SSF53756">
    <property type="entry name" value="UDP-Glycosyltransferase/glycogen phosphorylase"/>
    <property type="match status" value="1"/>
</dbReference>
<dbReference type="CDD" id="cd03801">
    <property type="entry name" value="GT4_PimA-like"/>
    <property type="match status" value="1"/>
</dbReference>
<keyword evidence="2" id="KW-0808">Transferase</keyword>
<evidence type="ECO:0000313" key="3">
    <source>
        <dbReference type="Proteomes" id="UP000253061"/>
    </source>
</evidence>
<dbReference type="Proteomes" id="UP000253061">
    <property type="component" value="Unassembled WGS sequence"/>
</dbReference>
<gene>
    <name evidence="2" type="ORF">TH6_07540</name>
</gene>
<protein>
    <submittedName>
        <fullName evidence="2">Glycosyl transferase</fullName>
    </submittedName>
</protein>
<accession>A0A367VEL1</accession>
<dbReference type="GO" id="GO:0016757">
    <property type="term" value="F:glycosyltransferase activity"/>
    <property type="evidence" value="ECO:0007669"/>
    <property type="project" value="InterPro"/>
</dbReference>